<dbReference type="PROSITE" id="PS50263">
    <property type="entry name" value="CN_HYDROLASE"/>
    <property type="match status" value="1"/>
</dbReference>
<evidence type="ECO:0000313" key="4">
    <source>
        <dbReference type="Proteomes" id="UP000243053"/>
    </source>
</evidence>
<dbReference type="PANTHER" id="PTHR43674">
    <property type="entry name" value="NITRILASE C965.09-RELATED"/>
    <property type="match status" value="1"/>
</dbReference>
<evidence type="ECO:0000256" key="1">
    <source>
        <dbReference type="ARBA" id="ARBA00022801"/>
    </source>
</evidence>
<dbReference type="Gene3D" id="3.60.110.10">
    <property type="entry name" value="Carbon-nitrogen hydrolase"/>
    <property type="match status" value="2"/>
</dbReference>
<evidence type="ECO:0000313" key="3">
    <source>
        <dbReference type="EMBL" id="OUR77161.1"/>
    </source>
</evidence>
<accession>A0A1Y5E302</accession>
<dbReference type="InterPro" id="IPR036526">
    <property type="entry name" value="C-N_Hydrolase_sf"/>
</dbReference>
<sequence>MRVVVSQFATSSNSQENLASCIRIINEAATCKPTLIVLPEYCNTVFCNTPLGNTQPCYADHNQAWEEALALDGPFIQKIAALALKHSCYIVLNITLRQELCREFPKNKQGGLPKSNNKSNISVTSCLFSPLGKLINQTDKQTLSGHESDFFVSASKKSEVVTTPFGKIGLLTGSDSMTFEASRTLALSGAQLLCNSISSFALDQSQLHDPARAFENNVFIATANKTDSLITPDQPQENRASIRVGAGQSQIVSPEGKVLAKLANNKEGFIFADIDLSMAEGGAITETVTGASVGLNNKFRPDGTQLLKQLRPELYQALTSTIKQTHRINKAPQHEHANKVPVTANVAIFATYKSNEQAIEDVCQYIENNLTDIIQLPELFFIADKTITNDVQQREQITDLSKQLIDQASAVLRPFQYLCTSLILEGVHQAVLINEHGLLATQQQLHFCQRYQWTPLGEELNIIELPLEQGNINLAMLTADDANIPEIVKIAALNDIHLLLVAFDIQEPCEVEYNLLSRAAENRICIVAASREKSFVNDLPADNVNDNIYSKNKVKAQKSTGLIANLTTDPALLPQWRMRQFNGYINQPLVKLQYGKITKAVVHPIAACTRILAKP</sequence>
<dbReference type="PANTHER" id="PTHR43674:SF16">
    <property type="entry name" value="CARBON-NITROGEN FAMILY, PUTATIVE (AFU_ORTHOLOGUE AFUA_5G02350)-RELATED"/>
    <property type="match status" value="1"/>
</dbReference>
<dbReference type="InterPro" id="IPR050345">
    <property type="entry name" value="Aliph_Amidase/BUP"/>
</dbReference>
<dbReference type="SUPFAM" id="SSF56317">
    <property type="entry name" value="Carbon-nitrogen hydrolase"/>
    <property type="match status" value="2"/>
</dbReference>
<organism evidence="3 4">
    <name type="scientific">Colwellia psychrerythraea</name>
    <name type="common">Vibrio psychroerythus</name>
    <dbReference type="NCBI Taxonomy" id="28229"/>
    <lineage>
        <taxon>Bacteria</taxon>
        <taxon>Pseudomonadati</taxon>
        <taxon>Pseudomonadota</taxon>
        <taxon>Gammaproteobacteria</taxon>
        <taxon>Alteromonadales</taxon>
        <taxon>Colwelliaceae</taxon>
        <taxon>Colwellia</taxon>
    </lineage>
</organism>
<dbReference type="Proteomes" id="UP000243053">
    <property type="component" value="Unassembled WGS sequence"/>
</dbReference>
<dbReference type="CDD" id="cd07197">
    <property type="entry name" value="nitrilase"/>
    <property type="match status" value="1"/>
</dbReference>
<proteinExistence type="predicted"/>
<protein>
    <submittedName>
        <fullName evidence="3">Carbon-nitrogen hydrolase</fullName>
    </submittedName>
</protein>
<dbReference type="GO" id="GO:0016811">
    <property type="term" value="F:hydrolase activity, acting on carbon-nitrogen (but not peptide) bonds, in linear amides"/>
    <property type="evidence" value="ECO:0007669"/>
    <property type="project" value="TreeGrafter"/>
</dbReference>
<reference evidence="4" key="1">
    <citation type="journal article" date="2017" name="Proc. Natl. Acad. Sci. U.S.A.">
        <title>Simulation of Deepwater Horizon oil plume reveals substrate specialization within a complex community of hydrocarbon degraders.</title>
        <authorList>
            <person name="Hu P."/>
            <person name="Dubinsky E.A."/>
            <person name="Probst A.J."/>
            <person name="Wang J."/>
            <person name="Sieber C.M.K."/>
            <person name="Tom L.M."/>
            <person name="Gardinali P."/>
            <person name="Banfield J.F."/>
            <person name="Atlas R.M."/>
            <person name="Andersen G.L."/>
        </authorList>
    </citation>
    <scope>NUCLEOTIDE SEQUENCE [LARGE SCALE GENOMIC DNA]</scope>
</reference>
<dbReference type="EMBL" id="MAAF01000091">
    <property type="protein sequence ID" value="OUR77161.1"/>
    <property type="molecule type" value="Genomic_DNA"/>
</dbReference>
<name>A0A1Y5E302_COLPS</name>
<evidence type="ECO:0000259" key="2">
    <source>
        <dbReference type="PROSITE" id="PS50263"/>
    </source>
</evidence>
<feature type="domain" description="CN hydrolase" evidence="2">
    <location>
        <begin position="1"/>
        <end position="276"/>
    </location>
</feature>
<keyword evidence="1 3" id="KW-0378">Hydrolase</keyword>
<dbReference type="InterPro" id="IPR003010">
    <property type="entry name" value="C-N_Hydrolase"/>
</dbReference>
<comment type="caution">
    <text evidence="3">The sequence shown here is derived from an EMBL/GenBank/DDBJ whole genome shotgun (WGS) entry which is preliminary data.</text>
</comment>
<gene>
    <name evidence="3" type="ORF">A9Q75_15700</name>
</gene>
<dbReference type="Pfam" id="PF00795">
    <property type="entry name" value="CN_hydrolase"/>
    <property type="match status" value="1"/>
</dbReference>
<dbReference type="AlphaFoldDB" id="A0A1Y5E302"/>